<dbReference type="GO" id="GO:0043565">
    <property type="term" value="F:sequence-specific DNA binding"/>
    <property type="evidence" value="ECO:0007669"/>
    <property type="project" value="InterPro"/>
</dbReference>
<gene>
    <name evidence="4" type="ORF">H9751_12690</name>
</gene>
<protein>
    <submittedName>
        <fullName evidence="4">Helix-turn-helix domain-containing protein</fullName>
    </submittedName>
</protein>
<reference evidence="4" key="2">
    <citation type="submission" date="2021-04" db="EMBL/GenBank/DDBJ databases">
        <authorList>
            <person name="Gilroy R."/>
        </authorList>
    </citation>
    <scope>NUCLEOTIDE SEQUENCE</scope>
    <source>
        <strain evidence="4">ChiHjej13B12-4958</strain>
    </source>
</reference>
<dbReference type="InterPro" id="IPR009057">
    <property type="entry name" value="Homeodomain-like_sf"/>
</dbReference>
<dbReference type="InterPro" id="IPR018060">
    <property type="entry name" value="HTH_AraC"/>
</dbReference>
<dbReference type="PANTHER" id="PTHR11019:SF199">
    <property type="entry name" value="HTH-TYPE TRANSCRIPTIONAL REGULATOR NIMR"/>
    <property type="match status" value="1"/>
</dbReference>
<dbReference type="GO" id="GO:0003700">
    <property type="term" value="F:DNA-binding transcription factor activity"/>
    <property type="evidence" value="ECO:0007669"/>
    <property type="project" value="InterPro"/>
</dbReference>
<organism evidence="4 5">
    <name type="scientific">Candidatus Corynebacterium faecigallinarum</name>
    <dbReference type="NCBI Taxonomy" id="2838528"/>
    <lineage>
        <taxon>Bacteria</taxon>
        <taxon>Bacillati</taxon>
        <taxon>Actinomycetota</taxon>
        <taxon>Actinomycetes</taxon>
        <taxon>Mycobacteriales</taxon>
        <taxon>Corynebacteriaceae</taxon>
        <taxon>Corynebacterium</taxon>
    </lineage>
</organism>
<proteinExistence type="predicted"/>
<dbReference type="PROSITE" id="PS01124">
    <property type="entry name" value="HTH_ARAC_FAMILY_2"/>
    <property type="match status" value="1"/>
</dbReference>
<dbReference type="PANTHER" id="PTHR11019">
    <property type="entry name" value="HTH-TYPE TRANSCRIPTIONAL REGULATOR NIMR"/>
    <property type="match status" value="1"/>
</dbReference>
<dbReference type="Gene3D" id="1.10.10.60">
    <property type="entry name" value="Homeodomain-like"/>
    <property type="match status" value="1"/>
</dbReference>
<dbReference type="Pfam" id="PF12833">
    <property type="entry name" value="HTH_18"/>
    <property type="match status" value="1"/>
</dbReference>
<reference evidence="4" key="1">
    <citation type="journal article" date="2021" name="PeerJ">
        <title>Extensive microbial diversity within the chicken gut microbiome revealed by metagenomics and culture.</title>
        <authorList>
            <person name="Gilroy R."/>
            <person name="Ravi A."/>
            <person name="Getino M."/>
            <person name="Pursley I."/>
            <person name="Horton D.L."/>
            <person name="Alikhan N.F."/>
            <person name="Baker D."/>
            <person name="Gharbi K."/>
            <person name="Hall N."/>
            <person name="Watson M."/>
            <person name="Adriaenssens E.M."/>
            <person name="Foster-Nyarko E."/>
            <person name="Jarju S."/>
            <person name="Secka A."/>
            <person name="Antonio M."/>
            <person name="Oren A."/>
            <person name="Chaudhuri R.R."/>
            <person name="La Ragione R."/>
            <person name="Hildebrand F."/>
            <person name="Pallen M.J."/>
        </authorList>
    </citation>
    <scope>NUCLEOTIDE SEQUENCE</scope>
    <source>
        <strain evidence="4">ChiHjej13B12-4958</strain>
    </source>
</reference>
<dbReference type="AlphaFoldDB" id="A0A9D2TR17"/>
<evidence type="ECO:0000313" key="4">
    <source>
        <dbReference type="EMBL" id="HJC86368.1"/>
    </source>
</evidence>
<dbReference type="SMART" id="SM00342">
    <property type="entry name" value="HTH_ARAC"/>
    <property type="match status" value="1"/>
</dbReference>
<name>A0A9D2TR17_9CORY</name>
<keyword evidence="2" id="KW-0804">Transcription</keyword>
<accession>A0A9D2TR17</accession>
<dbReference type="SUPFAM" id="SSF46689">
    <property type="entry name" value="Homeodomain-like"/>
    <property type="match status" value="2"/>
</dbReference>
<evidence type="ECO:0000259" key="3">
    <source>
        <dbReference type="PROSITE" id="PS01124"/>
    </source>
</evidence>
<dbReference type="Proteomes" id="UP000823858">
    <property type="component" value="Unassembled WGS sequence"/>
</dbReference>
<evidence type="ECO:0000256" key="1">
    <source>
        <dbReference type="ARBA" id="ARBA00023015"/>
    </source>
</evidence>
<feature type="domain" description="HTH araC/xylS-type" evidence="3">
    <location>
        <begin position="155"/>
        <end position="252"/>
    </location>
</feature>
<evidence type="ECO:0000256" key="2">
    <source>
        <dbReference type="ARBA" id="ARBA00023163"/>
    </source>
</evidence>
<keyword evidence="1" id="KW-0805">Transcription regulation</keyword>
<dbReference type="EMBL" id="DWVP01000024">
    <property type="protein sequence ID" value="HJC86368.1"/>
    <property type="molecule type" value="Genomic_DNA"/>
</dbReference>
<sequence>MTSPLPRDAVAELIGIPATVLGERVHRDEHILLWQVRGTTDFRVRDRCATSWDELTVRAAHALRIPAGAAHTVHVHANSTMLPTFFPVTTAATTMRGHRLVPVDNVRQSLILAHIQPATTAIRPPVNIGRQLLSLMEDAPEILDGLPTPTSAPARRMADVIRFNPGDDRSAAELAAFAHASLRTVQRQFTTETGLPLTQWRTRARMAAGADLLRSGSSLDAVANRVGYADVSTFCRAFKSHCGVPTGEQLKRYTTA</sequence>
<comment type="caution">
    <text evidence="4">The sequence shown here is derived from an EMBL/GenBank/DDBJ whole genome shotgun (WGS) entry which is preliminary data.</text>
</comment>
<evidence type="ECO:0000313" key="5">
    <source>
        <dbReference type="Proteomes" id="UP000823858"/>
    </source>
</evidence>